<dbReference type="GO" id="GO:0043418">
    <property type="term" value="P:homocysteine catabolic process"/>
    <property type="evidence" value="ECO:0007669"/>
    <property type="project" value="TreeGrafter"/>
</dbReference>
<feature type="active site" evidence="5">
    <location>
        <position position="378"/>
    </location>
</feature>
<dbReference type="InterPro" id="IPR000169">
    <property type="entry name" value="Pept_cys_AS"/>
</dbReference>
<evidence type="ECO:0000256" key="5">
    <source>
        <dbReference type="PIRSR" id="PIRSR005700-1"/>
    </source>
</evidence>
<dbReference type="GO" id="GO:0009636">
    <property type="term" value="P:response to toxic substance"/>
    <property type="evidence" value="ECO:0007669"/>
    <property type="project" value="TreeGrafter"/>
</dbReference>
<evidence type="ECO:0000256" key="4">
    <source>
        <dbReference type="PIRNR" id="PIRNR005700"/>
    </source>
</evidence>
<keyword evidence="1 4" id="KW-0645">Protease</keyword>
<dbReference type="InterPro" id="IPR004134">
    <property type="entry name" value="Peptidase_C1B"/>
</dbReference>
<feature type="active site" evidence="5">
    <location>
        <position position="84"/>
    </location>
</feature>
<accession>A0A563E1Q4</accession>
<reference evidence="6 7" key="1">
    <citation type="submission" date="2019-05" db="EMBL/GenBank/DDBJ databases">
        <authorList>
            <person name="Lee S.D."/>
        </authorList>
    </citation>
    <scope>NUCLEOTIDE SEQUENCE [LARGE SCALE GENOMIC DNA]</scope>
    <source>
        <strain evidence="6 7">C5-26</strain>
    </source>
</reference>
<reference evidence="6 7" key="2">
    <citation type="submission" date="2019-08" db="EMBL/GenBank/DDBJ databases">
        <title>Jejuicoccus antrihumi gen. nov., sp. nov., a new member of the family Dermacoccaceae isolated from a cave.</title>
        <authorList>
            <person name="Schumann P."/>
            <person name="Kim I.S."/>
        </authorList>
    </citation>
    <scope>NUCLEOTIDE SEQUENCE [LARGE SCALE GENOMIC DNA]</scope>
    <source>
        <strain evidence="6 7">C5-26</strain>
    </source>
</reference>
<dbReference type="OrthoDB" id="1111399at2"/>
<keyword evidence="2 4" id="KW-0378">Hydrolase</keyword>
<dbReference type="CDD" id="cd00585">
    <property type="entry name" value="Peptidase_C1B"/>
    <property type="match status" value="1"/>
</dbReference>
<dbReference type="AlphaFoldDB" id="A0A563E1Q4"/>
<gene>
    <name evidence="6" type="ORF">FGL98_12580</name>
</gene>
<dbReference type="SUPFAM" id="SSF54001">
    <property type="entry name" value="Cysteine proteinases"/>
    <property type="match status" value="1"/>
</dbReference>
<dbReference type="EMBL" id="VCQV01000016">
    <property type="protein sequence ID" value="TWP35834.1"/>
    <property type="molecule type" value="Genomic_DNA"/>
</dbReference>
<dbReference type="PIRSF" id="PIRSF005700">
    <property type="entry name" value="PepC"/>
    <property type="match status" value="1"/>
</dbReference>
<evidence type="ECO:0000256" key="1">
    <source>
        <dbReference type="ARBA" id="ARBA00022670"/>
    </source>
</evidence>
<dbReference type="GO" id="GO:0070005">
    <property type="term" value="F:cysteine-type aminopeptidase activity"/>
    <property type="evidence" value="ECO:0007669"/>
    <property type="project" value="InterPro"/>
</dbReference>
<evidence type="ECO:0000256" key="3">
    <source>
        <dbReference type="ARBA" id="ARBA00022807"/>
    </source>
</evidence>
<name>A0A563E1Q4_9MICO</name>
<organism evidence="6 7">
    <name type="scientific">Leekyejoonella antrihumi</name>
    <dbReference type="NCBI Taxonomy" id="1660198"/>
    <lineage>
        <taxon>Bacteria</taxon>
        <taxon>Bacillati</taxon>
        <taxon>Actinomycetota</taxon>
        <taxon>Actinomycetes</taxon>
        <taxon>Micrococcales</taxon>
        <taxon>Dermacoccaceae</taxon>
        <taxon>Leekyejoonella</taxon>
    </lineage>
</organism>
<comment type="similarity">
    <text evidence="4">Belongs to the peptidase C1 family.</text>
</comment>
<keyword evidence="4" id="KW-0031">Aminopeptidase</keyword>
<dbReference type="Proteomes" id="UP000320244">
    <property type="component" value="Unassembled WGS sequence"/>
</dbReference>
<protein>
    <recommendedName>
        <fullName evidence="4">Aminopeptidase</fullName>
    </recommendedName>
</protein>
<keyword evidence="7" id="KW-1185">Reference proteome</keyword>
<dbReference type="Gene3D" id="3.90.70.10">
    <property type="entry name" value="Cysteine proteinases"/>
    <property type="match status" value="1"/>
</dbReference>
<sequence length="457" mass="50384">MSEPTGSSKVQPSDPDGALSAAEFAGLSQEFAADPHNRLMQNALSKQSITEVALDRSIVTSIDHTVSNQVTDRKVTNQKKSGRCWLFAGLNLLRTGVAGRLGVKDFELSQNHLLYWDKLEKANYFLENIIQTADRDIDDRTVAHVLDTPTEDGGQWNMFVALVLKHGLVPQSVMPETEASSNTHAMNDALARQLRKAARDLRAVVAEGGDAEVLRKTKRSALADAHRLLTMHLGTPPESFFWQWTDDDKAFHRDGDLTPQAFAERYLTVDPSDYVCLVNDPRPTSAYGSTYTVDRLGNVVGGPPVTYLNVEIDQLRRLAMDAIVGGEPVWFGCDTGKMSNSELGIWDAALYDYDGVYGTDSAMSKADRLLLHDSLMTHAMLFVGVDVVDGAPRKWRVENSWGDEKGDKGLFTMNDSWFGEYVLEIAVHRDALTPELQAALESEPAVLPAWDPMGALA</sequence>
<dbReference type="GO" id="GO:0005737">
    <property type="term" value="C:cytoplasm"/>
    <property type="evidence" value="ECO:0007669"/>
    <property type="project" value="TreeGrafter"/>
</dbReference>
<dbReference type="GO" id="GO:0006508">
    <property type="term" value="P:proteolysis"/>
    <property type="evidence" value="ECO:0007669"/>
    <property type="project" value="UniProtKB-KW"/>
</dbReference>
<keyword evidence="3 4" id="KW-0788">Thiol protease</keyword>
<comment type="caution">
    <text evidence="6">The sequence shown here is derived from an EMBL/GenBank/DDBJ whole genome shotgun (WGS) entry which is preliminary data.</text>
</comment>
<dbReference type="InterPro" id="IPR038765">
    <property type="entry name" value="Papain-like_cys_pep_sf"/>
</dbReference>
<proteinExistence type="inferred from homology"/>
<feature type="active site" evidence="5">
    <location>
        <position position="399"/>
    </location>
</feature>
<dbReference type="PROSITE" id="PS00139">
    <property type="entry name" value="THIOL_PROTEASE_CYS"/>
    <property type="match status" value="1"/>
</dbReference>
<dbReference type="PANTHER" id="PTHR10363">
    <property type="entry name" value="BLEOMYCIN HYDROLASE"/>
    <property type="match status" value="1"/>
</dbReference>
<evidence type="ECO:0000313" key="7">
    <source>
        <dbReference type="Proteomes" id="UP000320244"/>
    </source>
</evidence>
<evidence type="ECO:0000313" key="6">
    <source>
        <dbReference type="EMBL" id="TWP35834.1"/>
    </source>
</evidence>
<dbReference type="Pfam" id="PF03051">
    <property type="entry name" value="Peptidase_C1_2"/>
    <property type="match status" value="1"/>
</dbReference>
<dbReference type="PANTHER" id="PTHR10363:SF2">
    <property type="entry name" value="BLEOMYCIN HYDROLASE"/>
    <property type="match status" value="1"/>
</dbReference>
<evidence type="ECO:0000256" key="2">
    <source>
        <dbReference type="ARBA" id="ARBA00022801"/>
    </source>
</evidence>
<dbReference type="RefSeq" id="WP_146317113.1">
    <property type="nucleotide sequence ID" value="NZ_VCQV01000016.1"/>
</dbReference>